<organism evidence="2 3">
    <name type="scientific">Gemelliphila palaticanis</name>
    <dbReference type="NCBI Taxonomy" id="81950"/>
    <lineage>
        <taxon>Bacteria</taxon>
        <taxon>Bacillati</taxon>
        <taxon>Bacillota</taxon>
        <taxon>Bacilli</taxon>
        <taxon>Bacillales</taxon>
        <taxon>Gemellaceae</taxon>
        <taxon>Gemelliphila</taxon>
    </lineage>
</organism>
<proteinExistence type="predicted"/>
<evidence type="ECO:0000313" key="3">
    <source>
        <dbReference type="Proteomes" id="UP000531840"/>
    </source>
</evidence>
<keyword evidence="1" id="KW-0472">Membrane</keyword>
<keyword evidence="1" id="KW-0812">Transmembrane</keyword>
<comment type="caution">
    <text evidence="2">The sequence shown here is derived from an EMBL/GenBank/DDBJ whole genome shotgun (WGS) entry which is preliminary data.</text>
</comment>
<evidence type="ECO:0000313" key="2">
    <source>
        <dbReference type="EMBL" id="NYS48022.1"/>
    </source>
</evidence>
<dbReference type="RefSeq" id="WP_179941805.1">
    <property type="nucleotide sequence ID" value="NZ_JACBYF010000023.1"/>
</dbReference>
<accession>A0ABX2T0U8</accession>
<reference evidence="2 3" key="1">
    <citation type="submission" date="2020-07" db="EMBL/GenBank/DDBJ databases">
        <title>MOT database genomes.</title>
        <authorList>
            <person name="Joseph S."/>
            <person name="Aduse-Opoku J."/>
            <person name="Hashim A."/>
            <person name="Wade W."/>
            <person name="Curtis M."/>
        </authorList>
    </citation>
    <scope>NUCLEOTIDE SEQUENCE [LARGE SCALE GENOMIC DNA]</scope>
    <source>
        <strain evidence="2 3">CIP 106318</strain>
    </source>
</reference>
<dbReference type="Proteomes" id="UP000531840">
    <property type="component" value="Unassembled WGS sequence"/>
</dbReference>
<evidence type="ECO:0000256" key="1">
    <source>
        <dbReference type="SAM" id="Phobius"/>
    </source>
</evidence>
<name>A0ABX2T0U8_9BACL</name>
<sequence length="53" mass="6118">MDKDDILTKKINKTINDERYEFPEDEPKSFKLINIIMILLGISVLIGLILSIL</sequence>
<feature type="transmembrane region" description="Helical" evidence="1">
    <location>
        <begin position="32"/>
        <end position="52"/>
    </location>
</feature>
<keyword evidence="3" id="KW-1185">Reference proteome</keyword>
<gene>
    <name evidence="2" type="ORF">HZY85_07535</name>
</gene>
<protein>
    <submittedName>
        <fullName evidence="2">Uncharacterized protein</fullName>
    </submittedName>
</protein>
<dbReference type="EMBL" id="JACBYF010000023">
    <property type="protein sequence ID" value="NYS48022.1"/>
    <property type="molecule type" value="Genomic_DNA"/>
</dbReference>
<keyword evidence="1" id="KW-1133">Transmembrane helix</keyword>